<dbReference type="SUPFAM" id="SSF52540">
    <property type="entry name" value="P-loop containing nucleoside triphosphate hydrolases"/>
    <property type="match status" value="1"/>
</dbReference>
<accession>A0A7G2CNE4</accession>
<dbReference type="OrthoDB" id="1436450at2759"/>
<keyword evidence="1" id="KW-0808">Transferase</keyword>
<dbReference type="AlphaFoldDB" id="A0A7G2CNE4"/>
<keyword evidence="2" id="KW-1185">Reference proteome</keyword>
<dbReference type="Pfam" id="PF08477">
    <property type="entry name" value="Roc"/>
    <property type="match status" value="1"/>
</dbReference>
<protein>
    <submittedName>
        <fullName evidence="1">Ras family/Ras of Complex, Roc, domain of DAPkinase, putative</fullName>
    </submittedName>
</protein>
<dbReference type="GO" id="GO:0016301">
    <property type="term" value="F:kinase activity"/>
    <property type="evidence" value="ECO:0007669"/>
    <property type="project" value="UniProtKB-KW"/>
</dbReference>
<name>A0A7G2CNE4_9TRYP</name>
<keyword evidence="1" id="KW-0418">Kinase</keyword>
<evidence type="ECO:0000313" key="1">
    <source>
        <dbReference type="EMBL" id="CAD2220975.1"/>
    </source>
</evidence>
<reference evidence="1 2" key="1">
    <citation type="submission" date="2020-08" db="EMBL/GenBank/DDBJ databases">
        <authorList>
            <person name="Newling K."/>
            <person name="Davey J."/>
            <person name="Forrester S."/>
        </authorList>
    </citation>
    <scope>NUCLEOTIDE SEQUENCE [LARGE SCALE GENOMIC DNA]</scope>
    <source>
        <strain evidence="2">Crithidia deanei Carvalho (ATCC PRA-265)</strain>
    </source>
</reference>
<dbReference type="VEuPathDB" id="TriTrypDB:ADEAN_000850000"/>
<sequence length="93" mass="10302">MPFSYKIVLLGEGRVGKTSLLSRYVHDKFNANEPTTESGVMFTQCVVPVDPAALPPAALPLRLAARRYSCGIQQGRSASMRWHRCTIVTRKVP</sequence>
<dbReference type="Gene3D" id="3.40.50.300">
    <property type="entry name" value="P-loop containing nucleotide triphosphate hydrolases"/>
    <property type="match status" value="1"/>
</dbReference>
<dbReference type="EMBL" id="LR877163">
    <property type="protein sequence ID" value="CAD2220975.1"/>
    <property type="molecule type" value="Genomic_DNA"/>
</dbReference>
<proteinExistence type="predicted"/>
<dbReference type="InterPro" id="IPR027417">
    <property type="entry name" value="P-loop_NTPase"/>
</dbReference>
<gene>
    <name evidence="1" type="ORF">ADEAN_000850000</name>
</gene>
<organism evidence="1 2">
    <name type="scientific">Angomonas deanei</name>
    <dbReference type="NCBI Taxonomy" id="59799"/>
    <lineage>
        <taxon>Eukaryota</taxon>
        <taxon>Discoba</taxon>
        <taxon>Euglenozoa</taxon>
        <taxon>Kinetoplastea</taxon>
        <taxon>Metakinetoplastina</taxon>
        <taxon>Trypanosomatida</taxon>
        <taxon>Trypanosomatidae</taxon>
        <taxon>Strigomonadinae</taxon>
        <taxon>Angomonas</taxon>
    </lineage>
</organism>
<evidence type="ECO:0000313" key="2">
    <source>
        <dbReference type="Proteomes" id="UP000515908"/>
    </source>
</evidence>
<dbReference type="Proteomes" id="UP000515908">
    <property type="component" value="Chromosome 19"/>
</dbReference>